<evidence type="ECO:0000256" key="3">
    <source>
        <dbReference type="ARBA" id="ARBA00022801"/>
    </source>
</evidence>
<evidence type="ECO:0008006" key="9">
    <source>
        <dbReference type="Google" id="ProtNLM"/>
    </source>
</evidence>
<organism evidence="7 8">
    <name type="scientific">Ficus carica</name>
    <name type="common">Common fig</name>
    <dbReference type="NCBI Taxonomy" id="3494"/>
    <lineage>
        <taxon>Eukaryota</taxon>
        <taxon>Viridiplantae</taxon>
        <taxon>Streptophyta</taxon>
        <taxon>Embryophyta</taxon>
        <taxon>Tracheophyta</taxon>
        <taxon>Spermatophyta</taxon>
        <taxon>Magnoliopsida</taxon>
        <taxon>eudicotyledons</taxon>
        <taxon>Gunneridae</taxon>
        <taxon>Pentapetalae</taxon>
        <taxon>rosids</taxon>
        <taxon>fabids</taxon>
        <taxon>Rosales</taxon>
        <taxon>Moraceae</taxon>
        <taxon>Ficeae</taxon>
        <taxon>Ficus</taxon>
    </lineage>
</organism>
<evidence type="ECO:0000313" key="7">
    <source>
        <dbReference type="EMBL" id="GMN20546.1"/>
    </source>
</evidence>
<feature type="compositionally biased region" description="Basic and acidic residues" evidence="4">
    <location>
        <begin position="257"/>
        <end position="272"/>
    </location>
</feature>
<evidence type="ECO:0000259" key="6">
    <source>
        <dbReference type="Pfam" id="PF26133"/>
    </source>
</evidence>
<keyword evidence="3" id="KW-0378">Hydrolase</keyword>
<reference evidence="7" key="1">
    <citation type="submission" date="2023-07" db="EMBL/GenBank/DDBJ databases">
        <title>draft genome sequence of fig (Ficus carica).</title>
        <authorList>
            <person name="Takahashi T."/>
            <person name="Nishimura K."/>
        </authorList>
    </citation>
    <scope>NUCLEOTIDE SEQUENCE</scope>
</reference>
<dbReference type="InterPro" id="IPR003653">
    <property type="entry name" value="Peptidase_C48_C"/>
</dbReference>
<sequence length="639" mass="73818">MEHSKKGRARRRNPMDPTVEGKRRATIMKRVHMARKRGERIQVTFDEKGQPEGKHGDELMSWIGVLAREHVPIWIQDWRSRDLDGLKEIIWKETVTSFTVEKSFRNTCLKSCGEAARNFRYDLYKTFVEEFINEESVWTRPKKVIDNYPNIEEEDWMKFVQYRTSSQFQQLSDRGSEIKTNNEYSSRGGRDGYRKLDQEMERRDGLWLEQQMGLDGELKNPACKKASELIMEYTTQESQGTFESVGTNDVLSQALSRPEHKGRVRGQSKDMEPSVDPKNVPTVDQHNSFKASCSAQEKQDGVAEPPTMPVDSQELWLESLPTDTVHVIPLGEGNVRVSINVPKFKKSPLPIPTYDATTVEDAVNGFVDWPKSLVELDMSMNKASRGPSHVPDPAAGNKKRQKKAGNKTIDSRTEVQQGAQEQKLVFDFNNINKAMRPLAYYAHSFMRQGNQIEVPIPYTIMGFDMPVFLSFEDIYEFINLQEISTNCILVYMRYLEELCRINGQAEKFVFVSPSLISPVRTDTEDAGRRERVDNLLSFLRDAPKERRYLVPHNRGRHWVLGVIDPWEDLVLYFDPLRKKKRDDFTELMNMALTDWKITTREGIRRRQDCKTKISNRPCPLQEGSVECGYFILGENGLDM</sequence>
<comment type="similarity">
    <text evidence="1">Belongs to the peptidase C48 family.</text>
</comment>
<dbReference type="PANTHER" id="PTHR33018">
    <property type="entry name" value="OS10G0338966 PROTEIN-RELATED"/>
    <property type="match status" value="1"/>
</dbReference>
<dbReference type="InterPro" id="IPR038765">
    <property type="entry name" value="Papain-like_cys_pep_sf"/>
</dbReference>
<evidence type="ECO:0000259" key="5">
    <source>
        <dbReference type="Pfam" id="PF02902"/>
    </source>
</evidence>
<dbReference type="Proteomes" id="UP001187192">
    <property type="component" value="Unassembled WGS sequence"/>
</dbReference>
<protein>
    <recommendedName>
        <fullName evidence="9">Ubiquitin-like protease family profile domain-containing protein</fullName>
    </recommendedName>
</protein>
<feature type="domain" description="DUF8039" evidence="6">
    <location>
        <begin position="321"/>
        <end position="376"/>
    </location>
</feature>
<feature type="region of interest" description="Disordered" evidence="4">
    <location>
        <begin position="382"/>
        <end position="414"/>
    </location>
</feature>
<dbReference type="PANTHER" id="PTHR33018:SF34">
    <property type="entry name" value="OS02G0472350 PROTEIN"/>
    <property type="match status" value="1"/>
</dbReference>
<feature type="compositionally biased region" description="Polar residues" evidence="4">
    <location>
        <begin position="173"/>
        <end position="185"/>
    </location>
</feature>
<feature type="compositionally biased region" description="Basic residues" evidence="4">
    <location>
        <begin position="1"/>
        <end position="12"/>
    </location>
</feature>
<keyword evidence="8" id="KW-1185">Reference proteome</keyword>
<accession>A0AA88CKY5</accession>
<dbReference type="AlphaFoldDB" id="A0AA88CKY5"/>
<evidence type="ECO:0000313" key="8">
    <source>
        <dbReference type="Proteomes" id="UP001187192"/>
    </source>
</evidence>
<proteinExistence type="inferred from homology"/>
<dbReference type="Pfam" id="PF26133">
    <property type="entry name" value="DUF8039"/>
    <property type="match status" value="1"/>
</dbReference>
<name>A0AA88CKY5_FICCA</name>
<gene>
    <name evidence="7" type="ORF">TIFTF001_047125</name>
</gene>
<feature type="region of interest" description="Disordered" evidence="4">
    <location>
        <begin position="173"/>
        <end position="192"/>
    </location>
</feature>
<feature type="region of interest" description="Disordered" evidence="4">
    <location>
        <begin position="1"/>
        <end position="22"/>
    </location>
</feature>
<dbReference type="Gene3D" id="3.40.395.10">
    <property type="entry name" value="Adenoviral Proteinase, Chain A"/>
    <property type="match status" value="1"/>
</dbReference>
<dbReference type="InterPro" id="IPR058352">
    <property type="entry name" value="DUF8039"/>
</dbReference>
<dbReference type="GO" id="GO:0006508">
    <property type="term" value="P:proteolysis"/>
    <property type="evidence" value="ECO:0007669"/>
    <property type="project" value="UniProtKB-KW"/>
</dbReference>
<keyword evidence="2" id="KW-0645">Protease</keyword>
<feature type="region of interest" description="Disordered" evidence="4">
    <location>
        <begin position="253"/>
        <end position="309"/>
    </location>
</feature>
<dbReference type="GO" id="GO:0008234">
    <property type="term" value="F:cysteine-type peptidase activity"/>
    <property type="evidence" value="ECO:0007669"/>
    <property type="project" value="InterPro"/>
</dbReference>
<feature type="domain" description="Ubiquitin-like protease family profile" evidence="5">
    <location>
        <begin position="485"/>
        <end position="632"/>
    </location>
</feature>
<dbReference type="SUPFAM" id="SSF54001">
    <property type="entry name" value="Cysteine proteinases"/>
    <property type="match status" value="1"/>
</dbReference>
<dbReference type="Pfam" id="PF02902">
    <property type="entry name" value="Peptidase_C48"/>
    <property type="match status" value="1"/>
</dbReference>
<comment type="caution">
    <text evidence="7">The sequence shown here is derived from an EMBL/GenBank/DDBJ whole genome shotgun (WGS) entry which is preliminary data.</text>
</comment>
<evidence type="ECO:0000256" key="1">
    <source>
        <dbReference type="ARBA" id="ARBA00005234"/>
    </source>
</evidence>
<feature type="compositionally biased region" description="Polar residues" evidence="4">
    <location>
        <begin position="282"/>
        <end position="296"/>
    </location>
</feature>
<evidence type="ECO:0000256" key="2">
    <source>
        <dbReference type="ARBA" id="ARBA00022670"/>
    </source>
</evidence>
<evidence type="ECO:0000256" key="4">
    <source>
        <dbReference type="SAM" id="MobiDB-lite"/>
    </source>
</evidence>
<dbReference type="EMBL" id="BTGU01005172">
    <property type="protein sequence ID" value="GMN20546.1"/>
    <property type="molecule type" value="Genomic_DNA"/>
</dbReference>